<gene>
    <name evidence="1" type="ORF">MNBD_GAMMA21-2853</name>
</gene>
<reference evidence="1" key="1">
    <citation type="submission" date="2018-06" db="EMBL/GenBank/DDBJ databases">
        <authorList>
            <person name="Zhirakovskaya E."/>
        </authorList>
    </citation>
    <scope>NUCLEOTIDE SEQUENCE</scope>
</reference>
<organism evidence="1">
    <name type="scientific">hydrothermal vent metagenome</name>
    <dbReference type="NCBI Taxonomy" id="652676"/>
    <lineage>
        <taxon>unclassified sequences</taxon>
        <taxon>metagenomes</taxon>
        <taxon>ecological metagenomes</taxon>
    </lineage>
</organism>
<protein>
    <submittedName>
        <fullName evidence="1">Uncharacterized protein</fullName>
    </submittedName>
</protein>
<sequence>MTIDDFKHELSVLNVDFAQLSPFNQDYQHIRFIGPFAEQDIVWDAHIYSLSYFVHSLNKPLPNCGNVRAFLDVGEENELGRKIEIGLHLPYLDVPSLKKTIIMVRQYKRLTLGRYEFGEIIDV</sequence>
<proteinExistence type="predicted"/>
<dbReference type="AlphaFoldDB" id="A0A3B1AC08"/>
<name>A0A3B1AC08_9ZZZZ</name>
<dbReference type="EMBL" id="UOFR01000064">
    <property type="protein sequence ID" value="VAW99070.1"/>
    <property type="molecule type" value="Genomic_DNA"/>
</dbReference>
<evidence type="ECO:0000313" key="1">
    <source>
        <dbReference type="EMBL" id="VAW99070.1"/>
    </source>
</evidence>
<accession>A0A3B1AC08</accession>